<dbReference type="EMBL" id="JACXVP010000008">
    <property type="protein sequence ID" value="KAG5590004.1"/>
    <property type="molecule type" value="Genomic_DNA"/>
</dbReference>
<dbReference type="AlphaFoldDB" id="A0A9J5XRM9"/>
<proteinExistence type="predicted"/>
<evidence type="ECO:0000313" key="2">
    <source>
        <dbReference type="Proteomes" id="UP000824120"/>
    </source>
</evidence>
<keyword evidence="2" id="KW-1185">Reference proteome</keyword>
<comment type="caution">
    <text evidence="1">The sequence shown here is derived from an EMBL/GenBank/DDBJ whole genome shotgun (WGS) entry which is preliminary data.</text>
</comment>
<feature type="non-terminal residue" evidence="1">
    <location>
        <position position="127"/>
    </location>
</feature>
<sequence>MSPANHLDLPHRQLVRLHQKIEVISETKTPEILELDLLSLRIVWYKGLLGPPYVLSVVQTTQERVVIALMDATLVDRTTLRRATLETSGEENRLYAITSRQEQENSLDIVTGMLKVFTFDVYALLDL</sequence>
<protein>
    <submittedName>
        <fullName evidence="1">Uncharacterized protein</fullName>
    </submittedName>
</protein>
<dbReference type="OrthoDB" id="1327122at2759"/>
<evidence type="ECO:0000313" key="1">
    <source>
        <dbReference type="EMBL" id="KAG5590004.1"/>
    </source>
</evidence>
<accession>A0A9J5XRM9</accession>
<dbReference type="Proteomes" id="UP000824120">
    <property type="component" value="Chromosome 8"/>
</dbReference>
<name>A0A9J5XRM9_SOLCO</name>
<reference evidence="1 2" key="1">
    <citation type="submission" date="2020-09" db="EMBL/GenBank/DDBJ databases">
        <title>De no assembly of potato wild relative species, Solanum commersonii.</title>
        <authorList>
            <person name="Cho K."/>
        </authorList>
    </citation>
    <scope>NUCLEOTIDE SEQUENCE [LARGE SCALE GENOMIC DNA]</scope>
    <source>
        <strain evidence="1">LZ3.2</strain>
        <tissue evidence="1">Leaf</tissue>
    </source>
</reference>
<organism evidence="1 2">
    <name type="scientific">Solanum commersonii</name>
    <name type="common">Commerson's wild potato</name>
    <name type="synonym">Commerson's nightshade</name>
    <dbReference type="NCBI Taxonomy" id="4109"/>
    <lineage>
        <taxon>Eukaryota</taxon>
        <taxon>Viridiplantae</taxon>
        <taxon>Streptophyta</taxon>
        <taxon>Embryophyta</taxon>
        <taxon>Tracheophyta</taxon>
        <taxon>Spermatophyta</taxon>
        <taxon>Magnoliopsida</taxon>
        <taxon>eudicotyledons</taxon>
        <taxon>Gunneridae</taxon>
        <taxon>Pentapetalae</taxon>
        <taxon>asterids</taxon>
        <taxon>lamiids</taxon>
        <taxon>Solanales</taxon>
        <taxon>Solanaceae</taxon>
        <taxon>Solanoideae</taxon>
        <taxon>Solaneae</taxon>
        <taxon>Solanum</taxon>
    </lineage>
</organism>
<gene>
    <name evidence="1" type="ORF">H5410_040518</name>
</gene>